<sequence length="31" mass="3432">MDAPPKKISTVDDAEALLTLVKNTSLVLREY</sequence>
<dbReference type="Proteomes" id="UP000095287">
    <property type="component" value="Unplaced"/>
</dbReference>
<accession>A0A1I7XYM0</accession>
<keyword evidence="1" id="KW-1185">Reference proteome</keyword>
<organism evidence="1 2">
    <name type="scientific">Steinernema glaseri</name>
    <dbReference type="NCBI Taxonomy" id="37863"/>
    <lineage>
        <taxon>Eukaryota</taxon>
        <taxon>Metazoa</taxon>
        <taxon>Ecdysozoa</taxon>
        <taxon>Nematoda</taxon>
        <taxon>Chromadorea</taxon>
        <taxon>Rhabditida</taxon>
        <taxon>Tylenchina</taxon>
        <taxon>Panagrolaimomorpha</taxon>
        <taxon>Strongyloidoidea</taxon>
        <taxon>Steinernematidae</taxon>
        <taxon>Steinernema</taxon>
    </lineage>
</organism>
<dbReference type="WBParaSite" id="L893_g10936.t1">
    <property type="protein sequence ID" value="L893_g10936.t1"/>
    <property type="gene ID" value="L893_g10936"/>
</dbReference>
<evidence type="ECO:0000313" key="2">
    <source>
        <dbReference type="WBParaSite" id="L893_g10936.t1"/>
    </source>
</evidence>
<evidence type="ECO:0000313" key="1">
    <source>
        <dbReference type="Proteomes" id="UP000095287"/>
    </source>
</evidence>
<dbReference type="AlphaFoldDB" id="A0A1I7XYM0"/>
<name>A0A1I7XYM0_9BILA</name>
<proteinExistence type="predicted"/>
<protein>
    <submittedName>
        <fullName evidence="2">Transcriptional regulator</fullName>
    </submittedName>
</protein>
<reference evidence="2" key="1">
    <citation type="submission" date="2016-11" db="UniProtKB">
        <authorList>
            <consortium name="WormBaseParasite"/>
        </authorList>
    </citation>
    <scope>IDENTIFICATION</scope>
</reference>